<dbReference type="GO" id="GO:0005576">
    <property type="term" value="C:extracellular region"/>
    <property type="evidence" value="ECO:0007669"/>
    <property type="project" value="UniProtKB-SubCell"/>
</dbReference>
<dbReference type="AlphaFoldDB" id="A0AAV1PV27"/>
<evidence type="ECO:0000313" key="8">
    <source>
        <dbReference type="Proteomes" id="UP001314229"/>
    </source>
</evidence>
<dbReference type="Proteomes" id="UP001314229">
    <property type="component" value="Unassembled WGS sequence"/>
</dbReference>
<dbReference type="InterPro" id="IPR050822">
    <property type="entry name" value="Cerebellin_Synaptic_Org"/>
</dbReference>
<dbReference type="SMART" id="SM00110">
    <property type="entry name" value="C1Q"/>
    <property type="match status" value="1"/>
</dbReference>
<sequence length="282" mass="30974">MINLCAQRQSTTCQGSQIQIPLNLRMAKLSVILLMCLLAGLSDGQAESNKVEAITDQTDEGLAEIDDNQNFKQRQETAILTSNTTATQESCESRIYMMWKELGALTERLEATMRALDETNRKLEASENQLAQLSNTVTEMSTVDRGQPRVAFSAALPLHGTIGPTSALYPLVYQHIVSNIGNAYSTITGYFTAPVPGVYYFSFTSFWWGGRGSSFGSLYRNGHQVVSWYGNSDTHATSGSNSAILQLQAGDKINVRLSSDRVISDNGNKYSTFSGFLLFPTF</sequence>
<feature type="coiled-coil region" evidence="4">
    <location>
        <begin position="102"/>
        <end position="143"/>
    </location>
</feature>
<proteinExistence type="predicted"/>
<evidence type="ECO:0000256" key="3">
    <source>
        <dbReference type="ARBA" id="ARBA00022729"/>
    </source>
</evidence>
<keyword evidence="4" id="KW-0175">Coiled coil</keyword>
<comment type="subcellular location">
    <subcellularLocation>
        <location evidence="1">Secreted</location>
    </subcellularLocation>
</comment>
<evidence type="ECO:0000313" key="7">
    <source>
        <dbReference type="EMBL" id="CAK6975536.1"/>
    </source>
</evidence>
<evidence type="ECO:0000256" key="5">
    <source>
        <dbReference type="SAM" id="SignalP"/>
    </source>
</evidence>
<feature type="signal peptide" evidence="5">
    <location>
        <begin position="1"/>
        <end position="46"/>
    </location>
</feature>
<keyword evidence="8" id="KW-1185">Reference proteome</keyword>
<accession>A0AAV1PV27</accession>
<reference evidence="7 8" key="1">
    <citation type="submission" date="2024-01" db="EMBL/GenBank/DDBJ databases">
        <authorList>
            <person name="Alioto T."/>
            <person name="Alioto T."/>
            <person name="Gomez Garrido J."/>
        </authorList>
    </citation>
    <scope>NUCLEOTIDE SEQUENCE [LARGE SCALE GENOMIC DNA]</scope>
</reference>
<dbReference type="PRINTS" id="PR00007">
    <property type="entry name" value="COMPLEMNTC1Q"/>
</dbReference>
<keyword evidence="2" id="KW-0964">Secreted</keyword>
<dbReference type="PROSITE" id="PS50871">
    <property type="entry name" value="C1Q"/>
    <property type="match status" value="1"/>
</dbReference>
<dbReference type="Pfam" id="PF00386">
    <property type="entry name" value="C1q"/>
    <property type="match status" value="1"/>
</dbReference>
<evidence type="ECO:0000256" key="4">
    <source>
        <dbReference type="SAM" id="Coils"/>
    </source>
</evidence>
<gene>
    <name evidence="7" type="ORF">FSCOSCO3_A001887</name>
</gene>
<keyword evidence="3 5" id="KW-0732">Signal</keyword>
<name>A0AAV1PV27_SCOSC</name>
<evidence type="ECO:0000259" key="6">
    <source>
        <dbReference type="PROSITE" id="PS50871"/>
    </source>
</evidence>
<dbReference type="Gene3D" id="2.60.120.40">
    <property type="match status" value="1"/>
</dbReference>
<comment type="caution">
    <text evidence="7">The sequence shown here is derived from an EMBL/GenBank/DDBJ whole genome shotgun (WGS) entry which is preliminary data.</text>
</comment>
<evidence type="ECO:0000256" key="1">
    <source>
        <dbReference type="ARBA" id="ARBA00004613"/>
    </source>
</evidence>
<organism evidence="7 8">
    <name type="scientific">Scomber scombrus</name>
    <name type="common">Atlantic mackerel</name>
    <name type="synonym">Scomber vernalis</name>
    <dbReference type="NCBI Taxonomy" id="13677"/>
    <lineage>
        <taxon>Eukaryota</taxon>
        <taxon>Metazoa</taxon>
        <taxon>Chordata</taxon>
        <taxon>Craniata</taxon>
        <taxon>Vertebrata</taxon>
        <taxon>Euteleostomi</taxon>
        <taxon>Actinopterygii</taxon>
        <taxon>Neopterygii</taxon>
        <taxon>Teleostei</taxon>
        <taxon>Neoteleostei</taxon>
        <taxon>Acanthomorphata</taxon>
        <taxon>Pelagiaria</taxon>
        <taxon>Scombriformes</taxon>
        <taxon>Scombridae</taxon>
        <taxon>Scomber</taxon>
    </lineage>
</organism>
<feature type="chain" id="PRO_5043393395" evidence="5">
    <location>
        <begin position="47"/>
        <end position="282"/>
    </location>
</feature>
<dbReference type="PANTHER" id="PTHR22923">
    <property type="entry name" value="CEREBELLIN-RELATED"/>
    <property type="match status" value="1"/>
</dbReference>
<dbReference type="InterPro" id="IPR001073">
    <property type="entry name" value="C1q_dom"/>
</dbReference>
<dbReference type="EMBL" id="CAWUFR010000305">
    <property type="protein sequence ID" value="CAK6975536.1"/>
    <property type="molecule type" value="Genomic_DNA"/>
</dbReference>
<dbReference type="GO" id="GO:0005581">
    <property type="term" value="C:collagen trimer"/>
    <property type="evidence" value="ECO:0007669"/>
    <property type="project" value="UniProtKB-KW"/>
</dbReference>
<evidence type="ECO:0000256" key="2">
    <source>
        <dbReference type="ARBA" id="ARBA00022525"/>
    </source>
</evidence>
<protein>
    <submittedName>
        <fullName evidence="7">Collagen alpha-1(X) chain-like</fullName>
    </submittedName>
</protein>
<dbReference type="InterPro" id="IPR008983">
    <property type="entry name" value="Tumour_necrosis_fac-like_dom"/>
</dbReference>
<keyword evidence="7" id="KW-0176">Collagen</keyword>
<dbReference type="SUPFAM" id="SSF49842">
    <property type="entry name" value="TNF-like"/>
    <property type="match status" value="1"/>
</dbReference>
<dbReference type="PANTHER" id="PTHR22923:SF102">
    <property type="entry name" value="CEREBELLIN 13-RELATED"/>
    <property type="match status" value="1"/>
</dbReference>
<feature type="domain" description="C1q" evidence="6">
    <location>
        <begin position="145"/>
        <end position="282"/>
    </location>
</feature>